<sequence length="316" mass="36591">MITELEDPEKLESQIQNTLDPHNFTKASKEILQAVIKFEDNGDLTIDGEEKQKEKIKDLFCERWIVNNIRIIYNYNTHNYNTYLSYVSKSIWKMVVDGEKQGLSLQPIFCQLSTQKNVNTHVVVTGQKRGLSKTLLTKLLNEQNSSFEVFIYDLDIKTNNGIGTLDLVFQGINHFVNQIQPDVLLYIKNQDNYAMRGVESALHLNFWNTIKVNIQVITQDRPDSLDRLIRSLKSSYYFGDEIGLTINIDRGADPVTKEYCHTLEWPFGQRDLRHRIVQGGLMAAVVESYYPNDDNDYAVLLEDDVELSPYYYAWAK</sequence>
<dbReference type="PANTHER" id="PTHR33604:SF3">
    <property type="entry name" value="OSJNBA0004B13.7 PROTEIN"/>
    <property type="match status" value="1"/>
</dbReference>
<proteinExistence type="predicted"/>
<dbReference type="Proteomes" id="UP000615446">
    <property type="component" value="Unassembled WGS sequence"/>
</dbReference>
<name>A0A8H3QJF9_9GLOM</name>
<protein>
    <submittedName>
        <fullName evidence="1">Uncharacterized protein</fullName>
    </submittedName>
</protein>
<dbReference type="InterPro" id="IPR029044">
    <property type="entry name" value="Nucleotide-diphossugar_trans"/>
</dbReference>
<organism evidence="1 2">
    <name type="scientific">Rhizophagus clarus</name>
    <dbReference type="NCBI Taxonomy" id="94130"/>
    <lineage>
        <taxon>Eukaryota</taxon>
        <taxon>Fungi</taxon>
        <taxon>Fungi incertae sedis</taxon>
        <taxon>Mucoromycota</taxon>
        <taxon>Glomeromycotina</taxon>
        <taxon>Glomeromycetes</taxon>
        <taxon>Glomerales</taxon>
        <taxon>Glomeraceae</taxon>
        <taxon>Rhizophagus</taxon>
    </lineage>
</organism>
<dbReference type="Gene3D" id="3.90.550.10">
    <property type="entry name" value="Spore Coat Polysaccharide Biosynthesis Protein SpsA, Chain A"/>
    <property type="match status" value="1"/>
</dbReference>
<evidence type="ECO:0000313" key="1">
    <source>
        <dbReference type="EMBL" id="GES78874.1"/>
    </source>
</evidence>
<dbReference type="PANTHER" id="PTHR33604">
    <property type="entry name" value="OSJNBA0004B13.7 PROTEIN"/>
    <property type="match status" value="1"/>
</dbReference>
<reference evidence="1" key="1">
    <citation type="submission" date="2019-10" db="EMBL/GenBank/DDBJ databases">
        <title>Conservation and host-specific expression of non-tandemly repeated heterogenous ribosome RNA gene in arbuscular mycorrhizal fungi.</title>
        <authorList>
            <person name="Maeda T."/>
            <person name="Kobayashi Y."/>
            <person name="Nakagawa T."/>
            <person name="Ezawa T."/>
            <person name="Yamaguchi K."/>
            <person name="Bino T."/>
            <person name="Nishimoto Y."/>
            <person name="Shigenobu S."/>
            <person name="Kawaguchi M."/>
        </authorList>
    </citation>
    <scope>NUCLEOTIDE SEQUENCE</scope>
    <source>
        <strain evidence="1">HR1</strain>
    </source>
</reference>
<evidence type="ECO:0000313" key="2">
    <source>
        <dbReference type="Proteomes" id="UP000615446"/>
    </source>
</evidence>
<dbReference type="OrthoDB" id="2020070at2759"/>
<accession>A0A8H3QJF9</accession>
<gene>
    <name evidence="1" type="ORF">RCL2_000618500</name>
</gene>
<dbReference type="AlphaFoldDB" id="A0A8H3QJF9"/>
<comment type="caution">
    <text evidence="1">The sequence shown here is derived from an EMBL/GenBank/DDBJ whole genome shotgun (WGS) entry which is preliminary data.</text>
</comment>
<dbReference type="EMBL" id="BLAL01000040">
    <property type="protein sequence ID" value="GES78874.1"/>
    <property type="molecule type" value="Genomic_DNA"/>
</dbReference>